<evidence type="ECO:0000313" key="2">
    <source>
        <dbReference type="EMBL" id="BCE22125.1"/>
    </source>
</evidence>
<dbReference type="EMBL" id="AP023099">
    <property type="protein sequence ID" value="BCE91906.1"/>
    <property type="molecule type" value="Genomic_DNA"/>
</dbReference>
<evidence type="ECO:0000256" key="1">
    <source>
        <dbReference type="SAM" id="MobiDB-lite"/>
    </source>
</evidence>
<dbReference type="EMBL" id="AP023094">
    <property type="protein sequence ID" value="BCE48390.1"/>
    <property type="molecule type" value="Genomic_DNA"/>
</dbReference>
<proteinExistence type="predicted"/>
<protein>
    <submittedName>
        <fullName evidence="2">Uncharacterized protein</fullName>
    </submittedName>
</protein>
<accession>A0A809X565</accession>
<evidence type="ECO:0000313" key="3">
    <source>
        <dbReference type="EMBL" id="BCE48390.1"/>
    </source>
</evidence>
<feature type="compositionally biased region" description="Basic and acidic residues" evidence="1">
    <location>
        <begin position="16"/>
        <end position="32"/>
    </location>
</feature>
<reference evidence="4" key="2">
    <citation type="submission" date="2020-05" db="EMBL/GenBank/DDBJ databases">
        <title>Complete genome sequence of Bradyrhizobium diazoefficiens XF10 isolated from soybean nodule.</title>
        <authorList>
            <person name="Noda R."/>
            <person name="Kakizaki K."/>
            <person name="Minamisawa K."/>
        </authorList>
    </citation>
    <scope>NUCLEOTIDE SEQUENCE</scope>
    <source>
        <strain evidence="4">XF10</strain>
    </source>
</reference>
<name>A0A809X565_9BRAD</name>
<gene>
    <name evidence="4" type="ORF">XF10B_47040</name>
    <name evidence="2" type="ORF">XF1B_48060</name>
    <name evidence="3" type="ORF">XF4B_47390</name>
</gene>
<organism evidence="2">
    <name type="scientific">Bradyrhizobium diazoefficiens</name>
    <dbReference type="NCBI Taxonomy" id="1355477"/>
    <lineage>
        <taxon>Bacteria</taxon>
        <taxon>Pseudomonadati</taxon>
        <taxon>Pseudomonadota</taxon>
        <taxon>Alphaproteobacteria</taxon>
        <taxon>Hyphomicrobiales</taxon>
        <taxon>Nitrobacteraceae</taxon>
        <taxon>Bradyrhizobium</taxon>
    </lineage>
</organism>
<dbReference type="AlphaFoldDB" id="A0A809X565"/>
<dbReference type="EMBL" id="AP023091">
    <property type="protein sequence ID" value="BCE22125.1"/>
    <property type="molecule type" value="Genomic_DNA"/>
</dbReference>
<evidence type="ECO:0000313" key="4">
    <source>
        <dbReference type="EMBL" id="BCE91906.1"/>
    </source>
</evidence>
<sequence length="53" mass="5690">MLTGRCGITGIEDDGTPVHDGDVRRGADAHPDQDRLRRIPISRGCYEIGNGIG</sequence>
<reference evidence="3" key="3">
    <citation type="submission" date="2020-05" db="EMBL/GenBank/DDBJ databases">
        <title>Complete genome sequence of Bradyrhizobium diazoefficiens XF4 isolated from soybean nodule.</title>
        <authorList>
            <person name="Noda R."/>
            <person name="Kakizaki K."/>
            <person name="Minamisawa K."/>
        </authorList>
    </citation>
    <scope>NUCLEOTIDE SEQUENCE</scope>
    <source>
        <strain evidence="3">XF4</strain>
    </source>
</reference>
<reference evidence="2" key="1">
    <citation type="submission" date="2020-05" db="EMBL/GenBank/DDBJ databases">
        <title>Complete genome sequence of Bradyrhizobium diazoefficiens XF1 isolated from soybean nodule.</title>
        <authorList>
            <person name="Noda R."/>
            <person name="Kakizaki K."/>
            <person name="Minamisawa K."/>
        </authorList>
    </citation>
    <scope>NUCLEOTIDE SEQUENCE</scope>
    <source>
        <strain evidence="2">XF1</strain>
    </source>
</reference>
<feature type="region of interest" description="Disordered" evidence="1">
    <location>
        <begin position="1"/>
        <end position="32"/>
    </location>
</feature>